<keyword evidence="1" id="KW-0863">Zinc-finger</keyword>
<evidence type="ECO:0000313" key="4">
    <source>
        <dbReference type="EMBL" id="KAK4444359.1"/>
    </source>
</evidence>
<evidence type="ECO:0000256" key="2">
    <source>
        <dbReference type="SAM" id="MobiDB-lite"/>
    </source>
</evidence>
<dbReference type="Pfam" id="PF12874">
    <property type="entry name" value="zf-met"/>
    <property type="match status" value="1"/>
</dbReference>
<dbReference type="SMART" id="SM00355">
    <property type="entry name" value="ZnF_C2H2"/>
    <property type="match status" value="3"/>
</dbReference>
<dbReference type="PROSITE" id="PS50157">
    <property type="entry name" value="ZINC_FINGER_C2H2_2"/>
    <property type="match status" value="1"/>
</dbReference>
<dbReference type="GO" id="GO:0008270">
    <property type="term" value="F:zinc ion binding"/>
    <property type="evidence" value="ECO:0007669"/>
    <property type="project" value="UniProtKB-KW"/>
</dbReference>
<feature type="compositionally biased region" description="Polar residues" evidence="2">
    <location>
        <begin position="23"/>
        <end position="44"/>
    </location>
</feature>
<dbReference type="SUPFAM" id="SSF57667">
    <property type="entry name" value="beta-beta-alpha zinc fingers"/>
    <property type="match status" value="1"/>
</dbReference>
<feature type="region of interest" description="Disordered" evidence="2">
    <location>
        <begin position="555"/>
        <end position="579"/>
    </location>
</feature>
<feature type="compositionally biased region" description="Acidic residues" evidence="2">
    <location>
        <begin position="68"/>
        <end position="77"/>
    </location>
</feature>
<evidence type="ECO:0000313" key="5">
    <source>
        <dbReference type="Proteomes" id="UP001321760"/>
    </source>
</evidence>
<reference evidence="4" key="1">
    <citation type="journal article" date="2023" name="Mol. Phylogenet. Evol.">
        <title>Genome-scale phylogeny and comparative genomics of the fungal order Sordariales.</title>
        <authorList>
            <person name="Hensen N."/>
            <person name="Bonometti L."/>
            <person name="Westerberg I."/>
            <person name="Brannstrom I.O."/>
            <person name="Guillou S."/>
            <person name="Cros-Aarteil S."/>
            <person name="Calhoun S."/>
            <person name="Haridas S."/>
            <person name="Kuo A."/>
            <person name="Mondo S."/>
            <person name="Pangilinan J."/>
            <person name="Riley R."/>
            <person name="LaButti K."/>
            <person name="Andreopoulos B."/>
            <person name="Lipzen A."/>
            <person name="Chen C."/>
            <person name="Yan M."/>
            <person name="Daum C."/>
            <person name="Ng V."/>
            <person name="Clum A."/>
            <person name="Steindorff A."/>
            <person name="Ohm R.A."/>
            <person name="Martin F."/>
            <person name="Silar P."/>
            <person name="Natvig D.O."/>
            <person name="Lalanne C."/>
            <person name="Gautier V."/>
            <person name="Ament-Velasquez S.L."/>
            <person name="Kruys A."/>
            <person name="Hutchinson M.I."/>
            <person name="Powell A.J."/>
            <person name="Barry K."/>
            <person name="Miller A.N."/>
            <person name="Grigoriev I.V."/>
            <person name="Debuchy R."/>
            <person name="Gladieux P."/>
            <person name="Hiltunen Thoren M."/>
            <person name="Johannesson H."/>
        </authorList>
    </citation>
    <scope>NUCLEOTIDE SEQUENCE</scope>
    <source>
        <strain evidence="4">PSN243</strain>
    </source>
</reference>
<dbReference type="EMBL" id="MU865978">
    <property type="protein sequence ID" value="KAK4444359.1"/>
    <property type="molecule type" value="Genomic_DNA"/>
</dbReference>
<keyword evidence="1" id="KW-0862">Zinc</keyword>
<feature type="compositionally biased region" description="Low complexity" evidence="2">
    <location>
        <begin position="143"/>
        <end position="165"/>
    </location>
</feature>
<feature type="region of interest" description="Disordered" evidence="2">
    <location>
        <begin position="1"/>
        <end position="77"/>
    </location>
</feature>
<organism evidence="4 5">
    <name type="scientific">Podospora aff. communis PSN243</name>
    <dbReference type="NCBI Taxonomy" id="3040156"/>
    <lineage>
        <taxon>Eukaryota</taxon>
        <taxon>Fungi</taxon>
        <taxon>Dikarya</taxon>
        <taxon>Ascomycota</taxon>
        <taxon>Pezizomycotina</taxon>
        <taxon>Sordariomycetes</taxon>
        <taxon>Sordariomycetidae</taxon>
        <taxon>Sordariales</taxon>
        <taxon>Podosporaceae</taxon>
        <taxon>Podospora</taxon>
    </lineage>
</organism>
<accession>A0AAV9G8C4</accession>
<keyword evidence="1" id="KW-0479">Metal-binding</keyword>
<dbReference type="InterPro" id="IPR013087">
    <property type="entry name" value="Znf_C2H2_type"/>
</dbReference>
<gene>
    <name evidence="4" type="ORF">QBC34DRAFT_309135</name>
</gene>
<dbReference type="PROSITE" id="PS00028">
    <property type="entry name" value="ZINC_FINGER_C2H2_1"/>
    <property type="match status" value="1"/>
</dbReference>
<reference evidence="4" key="2">
    <citation type="submission" date="2023-05" db="EMBL/GenBank/DDBJ databases">
        <authorList>
            <consortium name="Lawrence Berkeley National Laboratory"/>
            <person name="Steindorff A."/>
            <person name="Hensen N."/>
            <person name="Bonometti L."/>
            <person name="Westerberg I."/>
            <person name="Brannstrom I.O."/>
            <person name="Guillou S."/>
            <person name="Cros-Aarteil S."/>
            <person name="Calhoun S."/>
            <person name="Haridas S."/>
            <person name="Kuo A."/>
            <person name="Mondo S."/>
            <person name="Pangilinan J."/>
            <person name="Riley R."/>
            <person name="Labutti K."/>
            <person name="Andreopoulos B."/>
            <person name="Lipzen A."/>
            <person name="Chen C."/>
            <person name="Yanf M."/>
            <person name="Daum C."/>
            <person name="Ng V."/>
            <person name="Clum A."/>
            <person name="Ohm R."/>
            <person name="Martin F."/>
            <person name="Silar P."/>
            <person name="Natvig D."/>
            <person name="Lalanne C."/>
            <person name="Gautier V."/>
            <person name="Ament-Velasquez S.L."/>
            <person name="Kruys A."/>
            <person name="Hutchinson M.I."/>
            <person name="Powell A.J."/>
            <person name="Barry K."/>
            <person name="Miller A.N."/>
            <person name="Grigoriev I.V."/>
            <person name="Debuchy R."/>
            <person name="Gladieux P."/>
            <person name="Thoren M.H."/>
            <person name="Johannesson H."/>
        </authorList>
    </citation>
    <scope>NUCLEOTIDE SEQUENCE</scope>
    <source>
        <strain evidence="4">PSN243</strain>
    </source>
</reference>
<feature type="compositionally biased region" description="Polar residues" evidence="2">
    <location>
        <begin position="562"/>
        <end position="571"/>
    </location>
</feature>
<name>A0AAV9G8C4_9PEZI</name>
<proteinExistence type="predicted"/>
<dbReference type="Gene3D" id="3.30.160.60">
    <property type="entry name" value="Classic Zinc Finger"/>
    <property type="match status" value="1"/>
</dbReference>
<feature type="compositionally biased region" description="Polar residues" evidence="2">
    <location>
        <begin position="51"/>
        <end position="67"/>
    </location>
</feature>
<protein>
    <recommendedName>
        <fullName evidence="3">C2H2-type domain-containing protein</fullName>
    </recommendedName>
</protein>
<feature type="domain" description="C2H2-type" evidence="3">
    <location>
        <begin position="264"/>
        <end position="291"/>
    </location>
</feature>
<evidence type="ECO:0000256" key="1">
    <source>
        <dbReference type="PROSITE-ProRule" id="PRU00042"/>
    </source>
</evidence>
<evidence type="ECO:0000259" key="3">
    <source>
        <dbReference type="PROSITE" id="PS50157"/>
    </source>
</evidence>
<dbReference type="AlphaFoldDB" id="A0AAV9G8C4"/>
<comment type="caution">
    <text evidence="4">The sequence shown here is derived from an EMBL/GenBank/DDBJ whole genome shotgun (WGS) entry which is preliminary data.</text>
</comment>
<sequence>MAVGFRGQVSPSSRAQDIGCEGTQPTDSASNPISYTVPHSSQHTAGRIDDPSSQSRSGSETTQSQEGSSDDLEDDVPDEDRELLKVLRQNMAPDAAHRFYQKTRGKVVFDPRRPLESAGAAHSLSILEALRIDVQNFRVPIRSATSDSSGESSTGSGSSSGSDSSPARGTGPSGSGFAQQDEAPNGGQIPEDGPNRAAEFNHPPAGVESPVMRLLRCPHHAAFPEHYCANDRTGQKYRTCSGPGYTKMQYLKEHIKNVHVANPHRCHICQKSFKTESELEDHTRHDDGCRVRCPEPACGMEFPNKSQRDAHVAEQHPATDCDPALNDMDEKMHTTMKKCLRQFTSALKRGRAVGDRARNDWVEANTNDFMEGRSSDPKINPLLELGQWYVVFTTLFPRSSIPESPFYPPQQVALSNEVVIETVIYYYDMVLHATYGENGPLPVGPQEFRDVSRDTLRAALNIAAQTRLLPAAFGHLSPAQDSQQASVDNNQDFLVSSMADSSAQLVPVNYVPPQGSSVAGPIVGQTAQQYPVPVGNILPPQPPQPVGAFGNGFGPVDFSDVLGQNQQPSNAGSGGWGPQ</sequence>
<keyword evidence="5" id="KW-1185">Reference proteome</keyword>
<dbReference type="Proteomes" id="UP001321760">
    <property type="component" value="Unassembled WGS sequence"/>
</dbReference>
<feature type="region of interest" description="Disordered" evidence="2">
    <location>
        <begin position="143"/>
        <end position="207"/>
    </location>
</feature>
<dbReference type="InterPro" id="IPR036236">
    <property type="entry name" value="Znf_C2H2_sf"/>
</dbReference>